<evidence type="ECO:0000256" key="3">
    <source>
        <dbReference type="ARBA" id="ARBA00022946"/>
    </source>
</evidence>
<name>M7PC65_PNEMU</name>
<keyword evidence="9" id="KW-1185">Reference proteome</keyword>
<organism evidence="8 9">
    <name type="scientific">Pneumocystis murina (strain B123)</name>
    <name type="common">Mouse pneumocystis pneumonia agent</name>
    <name type="synonym">Pneumocystis carinii f. sp. muris</name>
    <dbReference type="NCBI Taxonomy" id="1069680"/>
    <lineage>
        <taxon>Eukaryota</taxon>
        <taxon>Fungi</taxon>
        <taxon>Dikarya</taxon>
        <taxon>Ascomycota</taxon>
        <taxon>Taphrinomycotina</taxon>
        <taxon>Pneumocystomycetes</taxon>
        <taxon>Pneumocystaceae</taxon>
        <taxon>Pneumocystis</taxon>
    </lineage>
</organism>
<keyword evidence="4" id="KW-0689">Ribosomal protein</keyword>
<keyword evidence="3" id="KW-0809">Transit peptide</keyword>
<comment type="similarity">
    <text evidence="2">Belongs to the mitochondrion-specific ribosomal protein mS29 family.</text>
</comment>
<dbReference type="RefSeq" id="XP_007872391.1">
    <property type="nucleotide sequence ID" value="XM_007874200.2"/>
</dbReference>
<gene>
    <name evidence="8" type="ORF">PNEG_00504</name>
</gene>
<dbReference type="PANTHER" id="PTHR12810:SF0">
    <property type="entry name" value="SMALL RIBOSOMAL SUBUNIT PROTEIN MS29"/>
    <property type="match status" value="1"/>
</dbReference>
<evidence type="ECO:0000256" key="4">
    <source>
        <dbReference type="ARBA" id="ARBA00022980"/>
    </source>
</evidence>
<dbReference type="eggNOG" id="KOG3928">
    <property type="taxonomic scope" value="Eukaryota"/>
</dbReference>
<protein>
    <recommendedName>
        <fullName evidence="7">Small ribosomal subunit protein mS29</fullName>
    </recommendedName>
</protein>
<dbReference type="OMA" id="GLAHWMT"/>
<dbReference type="GeneID" id="19894202"/>
<dbReference type="GO" id="GO:0005763">
    <property type="term" value="C:mitochondrial small ribosomal subunit"/>
    <property type="evidence" value="ECO:0007669"/>
    <property type="project" value="TreeGrafter"/>
</dbReference>
<dbReference type="InterPro" id="IPR019368">
    <property type="entry name" value="Ribosomal_mS29"/>
</dbReference>
<dbReference type="GO" id="GO:0003735">
    <property type="term" value="F:structural constituent of ribosome"/>
    <property type="evidence" value="ECO:0007669"/>
    <property type="project" value="TreeGrafter"/>
</dbReference>
<proteinExistence type="inferred from homology"/>
<dbReference type="EMBL" id="AFWA02000001">
    <property type="protein sequence ID" value="EMR11490.1"/>
    <property type="molecule type" value="Genomic_DNA"/>
</dbReference>
<evidence type="ECO:0000256" key="5">
    <source>
        <dbReference type="ARBA" id="ARBA00023128"/>
    </source>
</evidence>
<evidence type="ECO:0000256" key="2">
    <source>
        <dbReference type="ARBA" id="ARBA00009863"/>
    </source>
</evidence>
<keyword evidence="6" id="KW-0687">Ribonucleoprotein</keyword>
<dbReference type="STRING" id="1069680.M7PC65"/>
<dbReference type="HOGENOM" id="CLU_621301_0_0_1"/>
<evidence type="ECO:0000256" key="1">
    <source>
        <dbReference type="ARBA" id="ARBA00004173"/>
    </source>
</evidence>
<evidence type="ECO:0000313" key="8">
    <source>
        <dbReference type="EMBL" id="EMR11490.1"/>
    </source>
</evidence>
<dbReference type="Proteomes" id="UP000011958">
    <property type="component" value="Unassembled WGS sequence"/>
</dbReference>
<evidence type="ECO:0000256" key="6">
    <source>
        <dbReference type="ARBA" id="ARBA00023274"/>
    </source>
</evidence>
<evidence type="ECO:0000313" key="9">
    <source>
        <dbReference type="Proteomes" id="UP000011958"/>
    </source>
</evidence>
<accession>M7PC65</accession>
<dbReference type="OrthoDB" id="274828at2759"/>
<dbReference type="PANTHER" id="PTHR12810">
    <property type="entry name" value="MITOCHONDRIAL 28S RIBOSOMAL PROTEIN S29"/>
    <property type="match status" value="1"/>
</dbReference>
<dbReference type="AlphaFoldDB" id="M7PC65"/>
<reference evidence="9" key="1">
    <citation type="journal article" date="2016" name="Nat. Commun.">
        <title>Genome analysis of three Pneumocystis species reveals adaptation mechanisms to life exclusively in mammalian hosts.</title>
        <authorList>
            <person name="Ma L."/>
            <person name="Chen Z."/>
            <person name="Huang D.W."/>
            <person name="Kutty G."/>
            <person name="Ishihara M."/>
            <person name="Wang H."/>
            <person name="Abouelleil A."/>
            <person name="Bishop L."/>
            <person name="Davey E."/>
            <person name="Deng R."/>
            <person name="Deng X."/>
            <person name="Fan L."/>
            <person name="Fantoni G."/>
            <person name="Fitzgerald M."/>
            <person name="Gogineni E."/>
            <person name="Goldberg J.M."/>
            <person name="Handley G."/>
            <person name="Hu X."/>
            <person name="Huber C."/>
            <person name="Jiao X."/>
            <person name="Jones K."/>
            <person name="Levin J.Z."/>
            <person name="Liu Y."/>
            <person name="Macdonald P."/>
            <person name="Melnikov A."/>
            <person name="Raley C."/>
            <person name="Sassi M."/>
            <person name="Sherman B.T."/>
            <person name="Song X."/>
            <person name="Sykes S."/>
            <person name="Tran B."/>
            <person name="Walsh L."/>
            <person name="Xia Y."/>
            <person name="Yang J."/>
            <person name="Young S."/>
            <person name="Zeng Q."/>
            <person name="Zheng X."/>
            <person name="Stephens R."/>
            <person name="Nusbaum C."/>
            <person name="Birren B.W."/>
            <person name="Azadi P."/>
            <person name="Lempicki R.A."/>
            <person name="Cuomo C.A."/>
            <person name="Kovacs J.A."/>
        </authorList>
    </citation>
    <scope>NUCLEOTIDE SEQUENCE [LARGE SCALE GENOMIC DNA]</scope>
    <source>
        <strain evidence="9">B123</strain>
    </source>
</reference>
<sequence>MNFQFHNYIFKYFQKAFLRSIHANIIVYSDKNKYQKKGIISLKKKKSFSKSNFKANVKLNESLPRIFTPLKLKLSLVDQKQSHDIGIESLNFSVIDKMDLCGGLFNFPSNILEKMKNLGVFQFERKIDHSKDPVVVLRESSVYIGRKLLDDNISSKDRRIILIGNQGTGKSFCLLQAQCLAFQKGWVVLAIPRGIDIVNNTTPFFYHEKTGLWRQPEYTSSLLDKFLKANFDILDKIFLSKEYYAGNHIVPKFTPLSRLLEIGILNLLISHDILEIFLKELNIGNCPPVLFTFDNISVICSPSQYISSEYKAIHPCDLALVKTFYTYLNGEFSFDRGAIISCTSKSFNNSDRILEVSLGFLKNRSYENIDERIISAVNGVEYYVIGNYTPIESKNILKYYLMANIVGKNIDNSISKEFIKEIMLLSGCNPRELFWNCLRMI</sequence>
<dbReference type="VEuPathDB" id="FungiDB:PNEG_00504"/>
<comment type="subcellular location">
    <subcellularLocation>
        <location evidence="1">Mitochondrion</location>
    </subcellularLocation>
</comment>
<evidence type="ECO:0000256" key="7">
    <source>
        <dbReference type="ARBA" id="ARBA00035140"/>
    </source>
</evidence>
<dbReference type="Pfam" id="PF10236">
    <property type="entry name" value="DAP3"/>
    <property type="match status" value="1"/>
</dbReference>
<comment type="caution">
    <text evidence="8">The sequence shown here is derived from an EMBL/GenBank/DDBJ whole genome shotgun (WGS) entry which is preliminary data.</text>
</comment>
<keyword evidence="5" id="KW-0496">Mitochondrion</keyword>